<dbReference type="EMBL" id="NGJN01000001">
    <property type="protein sequence ID" value="OZV71008.1"/>
    <property type="molecule type" value="Genomic_DNA"/>
</dbReference>
<accession>A0A265V0B2</accession>
<dbReference type="RefSeq" id="WP_094967082.1">
    <property type="nucleotide sequence ID" value="NZ_NGJN01000001.1"/>
</dbReference>
<dbReference type="AlphaFoldDB" id="A0A265V0B2"/>
<keyword evidence="2" id="KW-1185">Reference proteome</keyword>
<gene>
    <name evidence="1" type="ORF">CA834_02520</name>
</gene>
<reference evidence="1 2" key="1">
    <citation type="submission" date="2017-05" db="EMBL/GenBank/DDBJ databases">
        <title>The draft genome sequence of Idiomarina salinarum WNB302.</title>
        <authorList>
            <person name="Sun Y."/>
            <person name="Chen B."/>
            <person name="Du Z."/>
        </authorList>
    </citation>
    <scope>NUCLEOTIDE SEQUENCE [LARGE SCALE GENOMIC DNA]</scope>
    <source>
        <strain evidence="1 2">WNB302</strain>
    </source>
</reference>
<comment type="caution">
    <text evidence="1">The sequence shown here is derived from an EMBL/GenBank/DDBJ whole genome shotgun (WGS) entry which is preliminary data.</text>
</comment>
<proteinExistence type="predicted"/>
<dbReference type="Proteomes" id="UP000216840">
    <property type="component" value="Unassembled WGS sequence"/>
</dbReference>
<name>A0A265V0B2_9FLAO</name>
<dbReference type="OrthoDB" id="9794557at2"/>
<sequence length="133" mass="15368">MKDNTRTWKSRFKSFLLKVLLGVIVLCALTLWICSWTYSEGTRAGQLIKISEKGVFFKTNEGELNMGGLRMGNPNDGLEGNLWQFSVLDEGIIKELERAEGKRVKLSYKERYKSMPWQGETNYFITNVEVIDY</sequence>
<evidence type="ECO:0008006" key="3">
    <source>
        <dbReference type="Google" id="ProtNLM"/>
    </source>
</evidence>
<evidence type="ECO:0000313" key="2">
    <source>
        <dbReference type="Proteomes" id="UP000216840"/>
    </source>
</evidence>
<protein>
    <recommendedName>
        <fullName evidence="3">6-phosphogluconate dehydrogenase</fullName>
    </recommendedName>
</protein>
<organism evidence="1 2">
    <name type="scientific">Winogradskyella aurantia</name>
    <dbReference type="NCBI Taxonomy" id="1915063"/>
    <lineage>
        <taxon>Bacteria</taxon>
        <taxon>Pseudomonadati</taxon>
        <taxon>Bacteroidota</taxon>
        <taxon>Flavobacteriia</taxon>
        <taxon>Flavobacteriales</taxon>
        <taxon>Flavobacteriaceae</taxon>
        <taxon>Winogradskyella</taxon>
    </lineage>
</organism>
<evidence type="ECO:0000313" key="1">
    <source>
        <dbReference type="EMBL" id="OZV71008.1"/>
    </source>
</evidence>